<comment type="caution">
    <text evidence="1">The sequence shown here is derived from an EMBL/GenBank/DDBJ whole genome shotgun (WGS) entry which is preliminary data.</text>
</comment>
<name>A0A7W9ARJ8_9SPHN</name>
<evidence type="ECO:0008006" key="3">
    <source>
        <dbReference type="Google" id="ProtNLM"/>
    </source>
</evidence>
<protein>
    <recommendedName>
        <fullName evidence="3">Gellan polysaccharide biosynthesis protein GelF</fullName>
    </recommendedName>
</protein>
<dbReference type="AlphaFoldDB" id="A0A7W9ARJ8"/>
<dbReference type="SUPFAM" id="SSF56935">
    <property type="entry name" value="Porins"/>
    <property type="match status" value="1"/>
</dbReference>
<dbReference type="RefSeq" id="WP_184029211.1">
    <property type="nucleotide sequence ID" value="NZ_JACIJJ010000004.1"/>
</dbReference>
<dbReference type="Proteomes" id="UP000557739">
    <property type="component" value="Unassembled WGS sequence"/>
</dbReference>
<accession>A0A7W9ARJ8</accession>
<proteinExistence type="predicted"/>
<keyword evidence="2" id="KW-1185">Reference proteome</keyword>
<dbReference type="InterPro" id="IPR018759">
    <property type="entry name" value="BBP2_2"/>
</dbReference>
<organism evidence="1 2">
    <name type="scientific">Sphingomonas yantingensis</name>
    <dbReference type="NCBI Taxonomy" id="1241761"/>
    <lineage>
        <taxon>Bacteria</taxon>
        <taxon>Pseudomonadati</taxon>
        <taxon>Pseudomonadota</taxon>
        <taxon>Alphaproteobacteria</taxon>
        <taxon>Sphingomonadales</taxon>
        <taxon>Sphingomonadaceae</taxon>
        <taxon>Sphingomonas</taxon>
    </lineage>
</organism>
<dbReference type="EMBL" id="JACIJJ010000004">
    <property type="protein sequence ID" value="MBB5699305.1"/>
    <property type="molecule type" value="Genomic_DNA"/>
</dbReference>
<evidence type="ECO:0000313" key="1">
    <source>
        <dbReference type="EMBL" id="MBB5699305.1"/>
    </source>
</evidence>
<evidence type="ECO:0000313" key="2">
    <source>
        <dbReference type="Proteomes" id="UP000557739"/>
    </source>
</evidence>
<gene>
    <name evidence="1" type="ORF">FHR19_002671</name>
</gene>
<dbReference type="Pfam" id="PF10082">
    <property type="entry name" value="BBP2_2"/>
    <property type="match status" value="1"/>
</dbReference>
<reference evidence="1 2" key="1">
    <citation type="submission" date="2020-08" db="EMBL/GenBank/DDBJ databases">
        <title>Genomic Encyclopedia of Type Strains, Phase IV (KMG-IV): sequencing the most valuable type-strain genomes for metagenomic binning, comparative biology and taxonomic classification.</title>
        <authorList>
            <person name="Goeker M."/>
        </authorList>
    </citation>
    <scope>NUCLEOTIDE SEQUENCE [LARGE SCALE GENOMIC DNA]</scope>
    <source>
        <strain evidence="1 2">DSM 27244</strain>
    </source>
</reference>
<sequence>MIRGFMVGMVIGPMALTGTAYAQENKFELSARLVETYDSNILRLGDLRTDNPTDNLSVSPRVAVDFDRRFARQRVYVTGYAGYNFNSRFRFLNREELALNGGVDLRFGPRCRITPSMSILRAQSDLEDLGQIVTNVATIQDYSIRASCPRPAGFYPTVGAGYYQVRNSEIRRERDLSIVDARVGIAYARPSIGNFELFGQFARIERNRRDPTPAGLLQDETDVRTVALRFSRDVGTRIESALQIGYTDVVPKTVDVPSFSGLTYEGSLTYQPTPPLALTLGFGRQVSGRGNLGTSYYVSDNVQLRARAKLSARTSAGAGIQLSRRDFAGEDRVFQFGPRGRDRQLDANATIGYRLARPINLDLSTRYRRRNAENDFYDYDSLSATLAAAMSF</sequence>